<proteinExistence type="predicted"/>
<evidence type="ECO:0000313" key="2">
    <source>
        <dbReference type="Proteomes" id="UP000183832"/>
    </source>
</evidence>
<gene>
    <name evidence="1" type="ORF">CLUMA_CG014654</name>
</gene>
<evidence type="ECO:0000313" key="1">
    <source>
        <dbReference type="EMBL" id="CRL01406.1"/>
    </source>
</evidence>
<name>A0A1J1IQN5_9DIPT</name>
<accession>A0A1J1IQN5</accession>
<sequence>MSIREDRRCLCNAEMFIMYNENSQVNLSTHGMHDGSIANATAKDECYNSLIADKSRFNDLI</sequence>
<dbReference type="Proteomes" id="UP000183832">
    <property type="component" value="Unassembled WGS sequence"/>
</dbReference>
<dbReference type="AlphaFoldDB" id="A0A1J1IQN5"/>
<keyword evidence="2" id="KW-1185">Reference proteome</keyword>
<dbReference type="EMBL" id="CVRI01000055">
    <property type="protein sequence ID" value="CRL01406.1"/>
    <property type="molecule type" value="Genomic_DNA"/>
</dbReference>
<organism evidence="1 2">
    <name type="scientific">Clunio marinus</name>
    <dbReference type="NCBI Taxonomy" id="568069"/>
    <lineage>
        <taxon>Eukaryota</taxon>
        <taxon>Metazoa</taxon>
        <taxon>Ecdysozoa</taxon>
        <taxon>Arthropoda</taxon>
        <taxon>Hexapoda</taxon>
        <taxon>Insecta</taxon>
        <taxon>Pterygota</taxon>
        <taxon>Neoptera</taxon>
        <taxon>Endopterygota</taxon>
        <taxon>Diptera</taxon>
        <taxon>Nematocera</taxon>
        <taxon>Chironomoidea</taxon>
        <taxon>Chironomidae</taxon>
        <taxon>Clunio</taxon>
    </lineage>
</organism>
<protein>
    <submittedName>
        <fullName evidence="1">CLUMA_CG014654, isoform A</fullName>
    </submittedName>
</protein>
<reference evidence="1 2" key="1">
    <citation type="submission" date="2015-04" db="EMBL/GenBank/DDBJ databases">
        <authorList>
            <person name="Syromyatnikov M.Y."/>
            <person name="Popov V.N."/>
        </authorList>
    </citation>
    <scope>NUCLEOTIDE SEQUENCE [LARGE SCALE GENOMIC DNA]</scope>
</reference>